<dbReference type="GO" id="GO:0005886">
    <property type="term" value="C:plasma membrane"/>
    <property type="evidence" value="ECO:0007669"/>
    <property type="project" value="UniProtKB-SubCell"/>
</dbReference>
<evidence type="ECO:0000256" key="5">
    <source>
        <dbReference type="ARBA" id="ARBA00022960"/>
    </source>
</evidence>
<evidence type="ECO:0000256" key="9">
    <source>
        <dbReference type="SAM" id="Phobius"/>
    </source>
</evidence>
<evidence type="ECO:0000313" key="11">
    <source>
        <dbReference type="Proteomes" id="UP000319627"/>
    </source>
</evidence>
<dbReference type="NCBIfam" id="TIGR03426">
    <property type="entry name" value="shape_MreD"/>
    <property type="match status" value="1"/>
</dbReference>
<keyword evidence="8" id="KW-0997">Cell inner membrane</keyword>
<evidence type="ECO:0000256" key="3">
    <source>
        <dbReference type="ARBA" id="ARBA00022475"/>
    </source>
</evidence>
<feature type="transmembrane region" description="Helical" evidence="9">
    <location>
        <begin position="104"/>
        <end position="126"/>
    </location>
</feature>
<sequence length="163" mass="18483">MTIHKRSNTELIWLSLFLGLILSVIPMPAFLELGRPLWLALLLSYWTLYLPHRVGMTSAWLCGLALDVLQGSVLGQNALVLVLVSFLVQLLQQRLRVFPIWQQCLVLLVVLGLAQLVQLWLYVLAGNHPPPILIYLLPVLVSALLWPWLFAILRGVRIYGRVT</sequence>
<keyword evidence="7 8" id="KW-0472">Membrane</keyword>
<dbReference type="AlphaFoldDB" id="A0A562J1L5"/>
<keyword evidence="11" id="KW-1185">Reference proteome</keyword>
<accession>A0A562J1L5</accession>
<comment type="similarity">
    <text evidence="2 8">Belongs to the MreD family.</text>
</comment>
<dbReference type="GO" id="GO:0008360">
    <property type="term" value="P:regulation of cell shape"/>
    <property type="evidence" value="ECO:0007669"/>
    <property type="project" value="UniProtKB-UniRule"/>
</dbReference>
<comment type="subcellular location">
    <subcellularLocation>
        <location evidence="8">Cell inner membrane</location>
    </subcellularLocation>
    <subcellularLocation>
        <location evidence="1">Cell membrane</location>
        <topology evidence="1">Multi-pass membrane protein</topology>
    </subcellularLocation>
</comment>
<evidence type="ECO:0000256" key="4">
    <source>
        <dbReference type="ARBA" id="ARBA00022692"/>
    </source>
</evidence>
<keyword evidence="4 9" id="KW-0812">Transmembrane</keyword>
<dbReference type="PANTHER" id="PTHR37484:SF1">
    <property type="entry name" value="ROD SHAPE-DETERMINING PROTEIN MRED"/>
    <property type="match status" value="1"/>
</dbReference>
<dbReference type="PIRSF" id="PIRSF018472">
    <property type="entry name" value="MreD_proteobac"/>
    <property type="match status" value="1"/>
</dbReference>
<keyword evidence="6 9" id="KW-1133">Transmembrane helix</keyword>
<evidence type="ECO:0000256" key="1">
    <source>
        <dbReference type="ARBA" id="ARBA00004651"/>
    </source>
</evidence>
<evidence type="ECO:0000256" key="7">
    <source>
        <dbReference type="ARBA" id="ARBA00023136"/>
    </source>
</evidence>
<dbReference type="Proteomes" id="UP000319627">
    <property type="component" value="Unassembled WGS sequence"/>
</dbReference>
<organism evidence="10 11">
    <name type="scientific">Azomonas agilis</name>
    <dbReference type="NCBI Taxonomy" id="116849"/>
    <lineage>
        <taxon>Bacteria</taxon>
        <taxon>Pseudomonadati</taxon>
        <taxon>Pseudomonadota</taxon>
        <taxon>Gammaproteobacteria</taxon>
        <taxon>Pseudomonadales</taxon>
        <taxon>Pseudomonadaceae</taxon>
        <taxon>Azomonas</taxon>
    </lineage>
</organism>
<comment type="function">
    <text evidence="8">Involved in formation of the rod shape of the cell. May also contribute to regulation of formation of penicillin-binding proteins.</text>
</comment>
<evidence type="ECO:0000313" key="10">
    <source>
        <dbReference type="EMBL" id="TWH76734.1"/>
    </source>
</evidence>
<comment type="caution">
    <text evidence="10">The sequence shown here is derived from an EMBL/GenBank/DDBJ whole genome shotgun (WGS) entry which is preliminary data.</text>
</comment>
<evidence type="ECO:0000256" key="8">
    <source>
        <dbReference type="PIRNR" id="PIRNR018472"/>
    </source>
</evidence>
<dbReference type="InterPro" id="IPR026034">
    <property type="entry name" value="MreD_proteobac"/>
</dbReference>
<dbReference type="Pfam" id="PF04093">
    <property type="entry name" value="MreD"/>
    <property type="match status" value="1"/>
</dbReference>
<reference evidence="10 11" key="1">
    <citation type="submission" date="2019-07" db="EMBL/GenBank/DDBJ databases">
        <title>Genomic Encyclopedia of Type Strains, Phase I: the one thousand microbial genomes (KMG-I) project.</title>
        <authorList>
            <person name="Kyrpides N."/>
        </authorList>
    </citation>
    <scope>NUCLEOTIDE SEQUENCE [LARGE SCALE GENOMIC DNA]</scope>
    <source>
        <strain evidence="10 11">DSM 375</strain>
    </source>
</reference>
<protein>
    <recommendedName>
        <fullName evidence="8">Rod shape-determining protein MreD</fullName>
    </recommendedName>
</protein>
<feature type="transmembrane region" description="Helical" evidence="9">
    <location>
        <begin position="12"/>
        <end position="30"/>
    </location>
</feature>
<evidence type="ECO:0000256" key="6">
    <source>
        <dbReference type="ARBA" id="ARBA00022989"/>
    </source>
</evidence>
<feature type="transmembrane region" description="Helical" evidence="9">
    <location>
        <begin position="74"/>
        <end position="92"/>
    </location>
</feature>
<evidence type="ECO:0000256" key="2">
    <source>
        <dbReference type="ARBA" id="ARBA00007776"/>
    </source>
</evidence>
<keyword evidence="5 8" id="KW-0133">Cell shape</keyword>
<dbReference type="InterPro" id="IPR007227">
    <property type="entry name" value="Cell_shape_determining_MreD"/>
</dbReference>
<dbReference type="PANTHER" id="PTHR37484">
    <property type="entry name" value="ROD SHAPE-DETERMINING PROTEIN MRED"/>
    <property type="match status" value="1"/>
</dbReference>
<proteinExistence type="inferred from homology"/>
<keyword evidence="3 8" id="KW-1003">Cell membrane</keyword>
<feature type="transmembrane region" description="Helical" evidence="9">
    <location>
        <begin position="132"/>
        <end position="153"/>
    </location>
</feature>
<gene>
    <name evidence="10" type="ORF">LX59_00779</name>
</gene>
<dbReference type="EMBL" id="VLKG01000002">
    <property type="protein sequence ID" value="TWH76734.1"/>
    <property type="molecule type" value="Genomic_DNA"/>
</dbReference>
<dbReference type="RefSeq" id="WP_144570516.1">
    <property type="nucleotide sequence ID" value="NZ_VLKG01000002.1"/>
</dbReference>
<name>A0A562J1L5_9GAMM</name>